<keyword evidence="1" id="KW-0472">Membrane</keyword>
<feature type="transmembrane region" description="Helical" evidence="1">
    <location>
        <begin position="59"/>
        <end position="81"/>
    </location>
</feature>
<organism evidence="2 3">
    <name type="scientific">Roseibium sediminicola</name>
    <dbReference type="NCBI Taxonomy" id="2933272"/>
    <lineage>
        <taxon>Bacteria</taxon>
        <taxon>Pseudomonadati</taxon>
        <taxon>Pseudomonadota</taxon>
        <taxon>Alphaproteobacteria</taxon>
        <taxon>Hyphomicrobiales</taxon>
        <taxon>Stappiaceae</taxon>
        <taxon>Roseibium</taxon>
    </lineage>
</organism>
<proteinExistence type="predicted"/>
<sequence>MTSETSLKTWLRLEALFVFALLLALYAWTGASWGVFALLFLVPDLAMLGYLANPRIGAFFYNLAHAYAGPALLMVLGLALAKSGQATEVFQTFAPYALIWAAHIAFDRVLGYGLKSPEGFKITHLGRIGHKEADK</sequence>
<evidence type="ECO:0000313" key="2">
    <source>
        <dbReference type="EMBL" id="MCK7615666.1"/>
    </source>
</evidence>
<accession>A0ABT0H1W7</accession>
<evidence type="ECO:0000313" key="3">
    <source>
        <dbReference type="Proteomes" id="UP001431221"/>
    </source>
</evidence>
<evidence type="ECO:0000256" key="1">
    <source>
        <dbReference type="SAM" id="Phobius"/>
    </source>
</evidence>
<name>A0ABT0H1W7_9HYPH</name>
<keyword evidence="1" id="KW-1133">Transmembrane helix</keyword>
<dbReference type="EMBL" id="JALNMJ010000029">
    <property type="protein sequence ID" value="MCK7615666.1"/>
    <property type="molecule type" value="Genomic_DNA"/>
</dbReference>
<protein>
    <submittedName>
        <fullName evidence="2">DUF4260 domain-containing protein</fullName>
    </submittedName>
</protein>
<gene>
    <name evidence="2" type="ORF">M0H32_26185</name>
</gene>
<dbReference type="RefSeq" id="WP_248159432.1">
    <property type="nucleotide sequence ID" value="NZ_JALNMJ010000029.1"/>
</dbReference>
<reference evidence="2" key="1">
    <citation type="submission" date="2022-04" db="EMBL/GenBank/DDBJ databases">
        <title>Roseibium sp. CAU 1639 isolated from mud.</title>
        <authorList>
            <person name="Kim W."/>
        </authorList>
    </citation>
    <scope>NUCLEOTIDE SEQUENCE</scope>
    <source>
        <strain evidence="2">CAU 1639</strain>
    </source>
</reference>
<comment type="caution">
    <text evidence="2">The sequence shown here is derived from an EMBL/GenBank/DDBJ whole genome shotgun (WGS) entry which is preliminary data.</text>
</comment>
<dbReference type="InterPro" id="IPR025356">
    <property type="entry name" value="DUF4260"/>
</dbReference>
<keyword evidence="1" id="KW-0812">Transmembrane</keyword>
<dbReference type="Proteomes" id="UP001431221">
    <property type="component" value="Unassembled WGS sequence"/>
</dbReference>
<dbReference type="Pfam" id="PF14079">
    <property type="entry name" value="DUF4260"/>
    <property type="match status" value="1"/>
</dbReference>
<keyword evidence="3" id="KW-1185">Reference proteome</keyword>